<dbReference type="RefSeq" id="WP_179596588.1">
    <property type="nucleotide sequence ID" value="NZ_CP060201.1"/>
</dbReference>
<dbReference type="Proteomes" id="UP000515277">
    <property type="component" value="Chromosome"/>
</dbReference>
<evidence type="ECO:0000313" key="2">
    <source>
        <dbReference type="Proteomes" id="UP000515277"/>
    </source>
</evidence>
<dbReference type="AlphaFoldDB" id="A0A7G8YQI8"/>
<proteinExistence type="predicted"/>
<sequence length="119" mass="13302">MIKGSALGRLFRRGCFALLFTAFGAGLGVGVEHYLDRPDMLKTRQALIIEGPMGDDRTYQLPAGTVLYFDRAFAEGHVLYHAYFYFHGEPENDRVLLEPKHQGSLTVPTWLYAPGDPAL</sequence>
<protein>
    <submittedName>
        <fullName evidence="1">Uncharacterized protein</fullName>
    </submittedName>
</protein>
<name>A0A7G8YQI8_9PSED</name>
<organism evidence="1 2">
    <name type="scientific">Pseudomonas protegens</name>
    <dbReference type="NCBI Taxonomy" id="380021"/>
    <lineage>
        <taxon>Bacteria</taxon>
        <taxon>Pseudomonadati</taxon>
        <taxon>Pseudomonadota</taxon>
        <taxon>Gammaproteobacteria</taxon>
        <taxon>Pseudomonadales</taxon>
        <taxon>Pseudomonadaceae</taxon>
        <taxon>Pseudomonas</taxon>
    </lineage>
</organism>
<evidence type="ECO:0000313" key="1">
    <source>
        <dbReference type="EMBL" id="QNH77936.1"/>
    </source>
</evidence>
<accession>A0A7G8YQI8</accession>
<dbReference type="EMBL" id="CP060201">
    <property type="protein sequence ID" value="QNH77936.1"/>
    <property type="molecule type" value="Genomic_DNA"/>
</dbReference>
<gene>
    <name evidence="1" type="ORF">GGI48_01725</name>
</gene>
<reference evidence="2" key="1">
    <citation type="journal article" date="2020" name="Microbiol. Resour. Announc.">
        <title>Complete genome sequences of four natural Pseudomonas isolates that catabolize a wide range of aromatic compounds relevant to lignin valorization.</title>
        <authorList>
            <person name="Hatmaker E.A."/>
            <person name="Presley G."/>
            <person name="Cannon O."/>
            <person name="Guss A.M."/>
            <person name="Elkins J.G."/>
        </authorList>
    </citation>
    <scope>NUCLEOTIDE SEQUENCE [LARGE SCALE GENOMIC DNA]</scope>
    <source>
        <strain evidence="2">H1F5C</strain>
    </source>
</reference>